<keyword evidence="3" id="KW-0378">Hydrolase</keyword>
<dbReference type="GO" id="GO:0097176">
    <property type="term" value="P:epoxide metabolic process"/>
    <property type="evidence" value="ECO:0007669"/>
    <property type="project" value="TreeGrafter"/>
</dbReference>
<gene>
    <name evidence="6" type="ORF">FB547_12229</name>
</gene>
<evidence type="ECO:0000256" key="3">
    <source>
        <dbReference type="ARBA" id="ARBA00022801"/>
    </source>
</evidence>
<evidence type="ECO:0000256" key="4">
    <source>
        <dbReference type="PIRSR" id="PIRSR001112-1"/>
    </source>
</evidence>
<dbReference type="AlphaFoldDB" id="A0A561B3W5"/>
<dbReference type="PIRSF" id="PIRSF001112">
    <property type="entry name" value="Epoxide_hydrolase"/>
    <property type="match status" value="1"/>
</dbReference>
<dbReference type="InterPro" id="IPR010497">
    <property type="entry name" value="Epoxide_hydro_N"/>
</dbReference>
<dbReference type="InterPro" id="IPR006311">
    <property type="entry name" value="TAT_signal"/>
</dbReference>
<dbReference type="Proteomes" id="UP000319722">
    <property type="component" value="Unassembled WGS sequence"/>
</dbReference>
<evidence type="ECO:0000256" key="2">
    <source>
        <dbReference type="ARBA" id="ARBA00022797"/>
    </source>
</evidence>
<dbReference type="PRINTS" id="PR00412">
    <property type="entry name" value="EPOXHYDRLASE"/>
</dbReference>
<evidence type="ECO:0000313" key="7">
    <source>
        <dbReference type="Proteomes" id="UP000319722"/>
    </source>
</evidence>
<sequence length="446" mass="48664">MTDSDASSRRAAFHPTLTRRGALVATAGLLAGSAAASFAATPADRSAAAQGDAIRPFRIDIPEEAITDLRRRLRATRWPDRETVGDTSQGVQLARLQALVRYWETGYDWRKVEARLNALPQFITAIDGVDIQFIHVRSRHPDALPLILTHGWPGSMLEFLKTIGPLTDPTAFAGSAADAFHIVIPSIPGHGFSGKPRETGWGPERVGRAWDTLMKRLGYTHYVSQGGDHGSVISDAMARQAPQGLRGIHLNMPATVPAELVKPINNGDPAPAGLSASERAAFNTLSAFFKTGAAYGAMMVTRPQTIGYPLADSPAGLAGWIYEKFAQWTDSGGEPERVLGRDEMLDDITLYWLTDTAASSSRFYWENNNNNFSAAAQKTQDISIPVAITVFPGEIYRAPKSWAGRAYRTLSYFNEVGKGGHFAAWEQPQLFSEELRAAFRPLRQPA</sequence>
<dbReference type="InterPro" id="IPR000639">
    <property type="entry name" value="Epox_hydrolase-like"/>
</dbReference>
<dbReference type="PANTHER" id="PTHR21661">
    <property type="entry name" value="EPOXIDE HYDROLASE 1-RELATED"/>
    <property type="match status" value="1"/>
</dbReference>
<protein>
    <submittedName>
        <fullName evidence="6">Pimeloyl-ACP methyl ester carboxylesterase</fullName>
    </submittedName>
</protein>
<name>A0A561B3W5_9BURK</name>
<proteinExistence type="inferred from homology"/>
<evidence type="ECO:0000256" key="1">
    <source>
        <dbReference type="ARBA" id="ARBA00010088"/>
    </source>
</evidence>
<keyword evidence="2" id="KW-0058">Aromatic hydrocarbons catabolism</keyword>
<feature type="active site" description="Proton acceptor" evidence="4">
    <location>
        <position position="421"/>
    </location>
</feature>
<organism evidence="6 7">
    <name type="scientific">Variovorax beijingensis</name>
    <dbReference type="NCBI Taxonomy" id="2496117"/>
    <lineage>
        <taxon>Bacteria</taxon>
        <taxon>Pseudomonadati</taxon>
        <taxon>Pseudomonadota</taxon>
        <taxon>Betaproteobacteria</taxon>
        <taxon>Burkholderiales</taxon>
        <taxon>Comamonadaceae</taxon>
        <taxon>Variovorax</taxon>
    </lineage>
</organism>
<dbReference type="OrthoDB" id="9780765at2"/>
<dbReference type="EMBL" id="VIVL01000022">
    <property type="protein sequence ID" value="TWD73537.1"/>
    <property type="molecule type" value="Genomic_DNA"/>
</dbReference>
<dbReference type="InterPro" id="IPR029058">
    <property type="entry name" value="AB_hydrolase_fold"/>
</dbReference>
<feature type="active site" description="Proton donor" evidence="4">
    <location>
        <position position="364"/>
    </location>
</feature>
<dbReference type="PANTHER" id="PTHR21661:SF35">
    <property type="entry name" value="EPOXIDE HYDROLASE"/>
    <property type="match status" value="1"/>
</dbReference>
<feature type="active site" description="Nucleophile" evidence="4">
    <location>
        <position position="228"/>
    </location>
</feature>
<dbReference type="Pfam" id="PF06441">
    <property type="entry name" value="EHN"/>
    <property type="match status" value="1"/>
</dbReference>
<dbReference type="SUPFAM" id="SSF53474">
    <property type="entry name" value="alpha/beta-Hydrolases"/>
    <property type="match status" value="1"/>
</dbReference>
<comment type="similarity">
    <text evidence="1">Belongs to the peptidase S33 family.</text>
</comment>
<dbReference type="Gene3D" id="3.40.50.1820">
    <property type="entry name" value="alpha/beta hydrolase"/>
    <property type="match status" value="1"/>
</dbReference>
<evidence type="ECO:0000313" key="6">
    <source>
        <dbReference type="EMBL" id="TWD73537.1"/>
    </source>
</evidence>
<dbReference type="InterPro" id="IPR016292">
    <property type="entry name" value="Epoxide_hydrolase"/>
</dbReference>
<evidence type="ECO:0000259" key="5">
    <source>
        <dbReference type="Pfam" id="PF06441"/>
    </source>
</evidence>
<dbReference type="RefSeq" id="WP_145747658.1">
    <property type="nucleotide sequence ID" value="NZ_VIVL01000022.1"/>
</dbReference>
<comment type="caution">
    <text evidence="6">The sequence shown here is derived from an EMBL/GenBank/DDBJ whole genome shotgun (WGS) entry which is preliminary data.</text>
</comment>
<dbReference type="GO" id="GO:0004301">
    <property type="term" value="F:epoxide hydrolase activity"/>
    <property type="evidence" value="ECO:0007669"/>
    <property type="project" value="TreeGrafter"/>
</dbReference>
<reference evidence="6 7" key="1">
    <citation type="submission" date="2019-06" db="EMBL/GenBank/DDBJ databases">
        <title>Sorghum-associated microbial communities from plants grown in Nebraska, USA.</title>
        <authorList>
            <person name="Schachtman D."/>
        </authorList>
    </citation>
    <scope>NUCLEOTIDE SEQUENCE [LARGE SCALE GENOMIC DNA]</scope>
    <source>
        <strain evidence="6 7">T529</strain>
    </source>
</reference>
<dbReference type="PROSITE" id="PS51318">
    <property type="entry name" value="TAT"/>
    <property type="match status" value="1"/>
</dbReference>
<accession>A0A561B3W5</accession>
<feature type="domain" description="Epoxide hydrolase N-terminal" evidence="5">
    <location>
        <begin position="54"/>
        <end position="159"/>
    </location>
</feature>